<evidence type="ECO:0000313" key="2">
    <source>
        <dbReference type="Proteomes" id="UP000004995"/>
    </source>
</evidence>
<dbReference type="EnsemblPlants" id="KQL05018">
    <property type="protein sequence ID" value="KQL05018"/>
    <property type="gene ID" value="SETIT_005294mg"/>
</dbReference>
<sequence length="47" mass="5395">MQTVHRISLSIRFLPVHGINSLSYHACGNSEVILILILLKQKYDNCR</sequence>
<dbReference type="HOGENOM" id="CLU_3176344_0_0_1"/>
<organism evidence="1 2">
    <name type="scientific">Setaria italica</name>
    <name type="common">Foxtail millet</name>
    <name type="synonym">Panicum italicum</name>
    <dbReference type="NCBI Taxonomy" id="4555"/>
    <lineage>
        <taxon>Eukaryota</taxon>
        <taxon>Viridiplantae</taxon>
        <taxon>Streptophyta</taxon>
        <taxon>Embryophyta</taxon>
        <taxon>Tracheophyta</taxon>
        <taxon>Spermatophyta</taxon>
        <taxon>Magnoliopsida</taxon>
        <taxon>Liliopsida</taxon>
        <taxon>Poales</taxon>
        <taxon>Poaceae</taxon>
        <taxon>PACMAD clade</taxon>
        <taxon>Panicoideae</taxon>
        <taxon>Panicodae</taxon>
        <taxon>Paniceae</taxon>
        <taxon>Cenchrinae</taxon>
        <taxon>Setaria</taxon>
    </lineage>
</organism>
<keyword evidence="2" id="KW-1185">Reference proteome</keyword>
<dbReference type="EMBL" id="AGNK02002958">
    <property type="status" value="NOT_ANNOTATED_CDS"/>
    <property type="molecule type" value="Genomic_DNA"/>
</dbReference>
<dbReference type="InParanoid" id="K3XTN7"/>
<dbReference type="Proteomes" id="UP000004995">
    <property type="component" value="Unassembled WGS sequence"/>
</dbReference>
<name>K3XTN7_SETIT</name>
<dbReference type="Gramene" id="KQL05018">
    <property type="protein sequence ID" value="KQL05018"/>
    <property type="gene ID" value="SETIT_005294mg"/>
</dbReference>
<evidence type="ECO:0000313" key="1">
    <source>
        <dbReference type="EnsemblPlants" id="KQL05018"/>
    </source>
</evidence>
<accession>K3XTN7</accession>
<proteinExistence type="predicted"/>
<reference evidence="1" key="2">
    <citation type="submission" date="2018-08" db="UniProtKB">
        <authorList>
            <consortium name="EnsemblPlants"/>
        </authorList>
    </citation>
    <scope>IDENTIFICATION</scope>
    <source>
        <strain evidence="1">Yugu1</strain>
    </source>
</reference>
<protein>
    <submittedName>
        <fullName evidence="1">Uncharacterized protein</fullName>
    </submittedName>
</protein>
<reference evidence="2" key="1">
    <citation type="journal article" date="2012" name="Nat. Biotechnol.">
        <title>Reference genome sequence of the model plant Setaria.</title>
        <authorList>
            <person name="Bennetzen J.L."/>
            <person name="Schmutz J."/>
            <person name="Wang H."/>
            <person name="Percifield R."/>
            <person name="Hawkins J."/>
            <person name="Pontaroli A.C."/>
            <person name="Estep M."/>
            <person name="Feng L."/>
            <person name="Vaughn J.N."/>
            <person name="Grimwood J."/>
            <person name="Jenkins J."/>
            <person name="Barry K."/>
            <person name="Lindquist E."/>
            <person name="Hellsten U."/>
            <person name="Deshpande S."/>
            <person name="Wang X."/>
            <person name="Wu X."/>
            <person name="Mitros T."/>
            <person name="Triplett J."/>
            <person name="Yang X."/>
            <person name="Ye C.Y."/>
            <person name="Mauro-Herrera M."/>
            <person name="Wang L."/>
            <person name="Li P."/>
            <person name="Sharma M."/>
            <person name="Sharma R."/>
            <person name="Ronald P.C."/>
            <person name="Panaud O."/>
            <person name="Kellogg E.A."/>
            <person name="Brutnell T.P."/>
            <person name="Doust A.N."/>
            <person name="Tuskan G.A."/>
            <person name="Rokhsar D."/>
            <person name="Devos K.M."/>
        </authorList>
    </citation>
    <scope>NUCLEOTIDE SEQUENCE [LARGE SCALE GENOMIC DNA]</scope>
    <source>
        <strain evidence="2">cv. Yugu1</strain>
    </source>
</reference>
<dbReference type="AlphaFoldDB" id="K3XTN7"/>